<evidence type="ECO:0000313" key="4">
    <source>
        <dbReference type="Proteomes" id="UP001177023"/>
    </source>
</evidence>
<dbReference type="PROSITE" id="PS51546">
    <property type="entry name" value="PI3K_RBD"/>
    <property type="match status" value="1"/>
</dbReference>
<feature type="compositionally biased region" description="Polar residues" evidence="1">
    <location>
        <begin position="26"/>
        <end position="40"/>
    </location>
</feature>
<feature type="compositionally biased region" description="Pro residues" evidence="1">
    <location>
        <begin position="10"/>
        <end position="21"/>
    </location>
</feature>
<evidence type="ECO:0000259" key="2">
    <source>
        <dbReference type="PROSITE" id="PS51546"/>
    </source>
</evidence>
<reference evidence="3" key="1">
    <citation type="submission" date="2023-06" db="EMBL/GenBank/DDBJ databases">
        <authorList>
            <person name="Delattre M."/>
        </authorList>
    </citation>
    <scope>NUCLEOTIDE SEQUENCE</scope>
    <source>
        <strain evidence="3">AF72</strain>
    </source>
</reference>
<protein>
    <recommendedName>
        <fullName evidence="2">PI3K-RBD domain-containing protein</fullName>
    </recommendedName>
</protein>
<feature type="non-terminal residue" evidence="3">
    <location>
        <position position="253"/>
    </location>
</feature>
<accession>A0AA36C6C0</accession>
<dbReference type="EMBL" id="CATQJA010000462">
    <property type="protein sequence ID" value="CAJ0560589.1"/>
    <property type="molecule type" value="Genomic_DNA"/>
</dbReference>
<keyword evidence="4" id="KW-1185">Reference proteome</keyword>
<feature type="non-terminal residue" evidence="3">
    <location>
        <position position="1"/>
    </location>
</feature>
<dbReference type="AlphaFoldDB" id="A0AA36C6C0"/>
<dbReference type="InterPro" id="IPR000341">
    <property type="entry name" value="PI3K_Ras-bd_dom"/>
</dbReference>
<organism evidence="3 4">
    <name type="scientific">Mesorhabditis spiculigera</name>
    <dbReference type="NCBI Taxonomy" id="96644"/>
    <lineage>
        <taxon>Eukaryota</taxon>
        <taxon>Metazoa</taxon>
        <taxon>Ecdysozoa</taxon>
        <taxon>Nematoda</taxon>
        <taxon>Chromadorea</taxon>
        <taxon>Rhabditida</taxon>
        <taxon>Rhabditina</taxon>
        <taxon>Rhabditomorpha</taxon>
        <taxon>Rhabditoidea</taxon>
        <taxon>Rhabditidae</taxon>
        <taxon>Mesorhabditinae</taxon>
        <taxon>Mesorhabditis</taxon>
    </lineage>
</organism>
<comment type="caution">
    <text evidence="3">The sequence shown here is derived from an EMBL/GenBank/DDBJ whole genome shotgun (WGS) entry which is preliminary data.</text>
</comment>
<feature type="compositionally biased region" description="Basic and acidic residues" evidence="1">
    <location>
        <begin position="41"/>
        <end position="53"/>
    </location>
</feature>
<evidence type="ECO:0000313" key="3">
    <source>
        <dbReference type="EMBL" id="CAJ0560589.1"/>
    </source>
</evidence>
<proteinExistence type="predicted"/>
<evidence type="ECO:0000256" key="1">
    <source>
        <dbReference type="SAM" id="MobiDB-lite"/>
    </source>
</evidence>
<gene>
    <name evidence="3" type="ORF">MSPICULIGERA_LOCUS1600</name>
</gene>
<feature type="domain" description="PI3K-RBD" evidence="2">
    <location>
        <begin position="89"/>
        <end position="183"/>
    </location>
</feature>
<feature type="region of interest" description="Disordered" evidence="1">
    <location>
        <begin position="1"/>
        <end position="60"/>
    </location>
</feature>
<sequence>IRRDFDVLYEPPPGDIAPSMPPAILSKTNSLHNDYVTTPTRRSEGAGTSKDDYEAVTPRRPASAIYPALKTQTPEKLSIDRIHDDECEERKVTIEKDHTWPTGGLRKLTQTVETDKTVGLFLAETLSALLDESQLADGVPTEAYGLKEYGLDEFLPEQELIGQNIFVGKCLLMDKDVKLEIGRKIPADRLPTDERPYTYADVRANKRTPKKTIRMSLASPTILDKDDVEQKLAQLKDNMEDFDSKAGDVHALS</sequence>
<name>A0AA36C6C0_9BILA</name>
<dbReference type="Proteomes" id="UP001177023">
    <property type="component" value="Unassembled WGS sequence"/>
</dbReference>